<dbReference type="EMBL" id="JASJQH010006990">
    <property type="protein sequence ID" value="KAK9721149.1"/>
    <property type="molecule type" value="Genomic_DNA"/>
</dbReference>
<keyword evidence="2" id="KW-1185">Reference proteome</keyword>
<dbReference type="Proteomes" id="UP001479436">
    <property type="component" value="Unassembled WGS sequence"/>
</dbReference>
<comment type="caution">
    <text evidence="1">The sequence shown here is derived from an EMBL/GenBank/DDBJ whole genome shotgun (WGS) entry which is preliminary data.</text>
</comment>
<dbReference type="Pfam" id="PF08613">
    <property type="entry name" value="Cyclin"/>
    <property type="match status" value="1"/>
</dbReference>
<dbReference type="InterPro" id="IPR036915">
    <property type="entry name" value="Cyclin-like_sf"/>
</dbReference>
<dbReference type="Gene3D" id="1.10.472.10">
    <property type="entry name" value="Cyclin-like"/>
    <property type="match status" value="1"/>
</dbReference>
<accession>A0ABR2W5U3</accession>
<dbReference type="SUPFAM" id="SSF47954">
    <property type="entry name" value="Cyclin-like"/>
    <property type="match status" value="1"/>
</dbReference>
<evidence type="ECO:0000313" key="2">
    <source>
        <dbReference type="Proteomes" id="UP001479436"/>
    </source>
</evidence>
<dbReference type="PANTHER" id="PTHR15615:SF94">
    <property type="entry name" value="PHO85 CYCLIN-6-RELATED"/>
    <property type="match status" value="1"/>
</dbReference>
<proteinExistence type="predicted"/>
<organism evidence="1 2">
    <name type="scientific">Basidiobolus ranarum</name>
    <dbReference type="NCBI Taxonomy" id="34480"/>
    <lineage>
        <taxon>Eukaryota</taxon>
        <taxon>Fungi</taxon>
        <taxon>Fungi incertae sedis</taxon>
        <taxon>Zoopagomycota</taxon>
        <taxon>Entomophthoromycotina</taxon>
        <taxon>Basidiobolomycetes</taxon>
        <taxon>Basidiobolales</taxon>
        <taxon>Basidiobolaceae</taxon>
        <taxon>Basidiobolus</taxon>
    </lineage>
</organism>
<dbReference type="PANTHER" id="PTHR15615">
    <property type="match status" value="1"/>
</dbReference>
<gene>
    <name evidence="1" type="primary">PCL7_2</name>
    <name evidence="1" type="ORF">K7432_003676</name>
</gene>
<evidence type="ECO:0000313" key="1">
    <source>
        <dbReference type="EMBL" id="KAK9721149.1"/>
    </source>
</evidence>
<dbReference type="InterPro" id="IPR013922">
    <property type="entry name" value="Cyclin_PHO80-like"/>
</dbReference>
<reference evidence="1 2" key="1">
    <citation type="submission" date="2023-04" db="EMBL/GenBank/DDBJ databases">
        <title>Genome of Basidiobolus ranarum AG-B5.</title>
        <authorList>
            <person name="Stajich J.E."/>
            <person name="Carter-House D."/>
            <person name="Gryganskyi A."/>
        </authorList>
    </citation>
    <scope>NUCLEOTIDE SEQUENCE [LARGE SCALE GENOMIC DNA]</scope>
    <source>
        <strain evidence="1 2">AG-B5</strain>
    </source>
</reference>
<dbReference type="CDD" id="cd20558">
    <property type="entry name" value="CYCLIN_ScPCL7-like"/>
    <property type="match status" value="1"/>
</dbReference>
<name>A0ABR2W5U3_9FUNG</name>
<protein>
    <submittedName>
        <fullName evidence="1">Cyclin-like protein interacting with PHO85</fullName>
    </submittedName>
</protein>
<sequence>MTHFDIATLPVKQTISLVSRMLKSMIHINDSCEAKSLTCFHSNSIPSISVEDYLLRILKYTPFSNECLLSTLIYLDRIVQYSKETNAPFVINSYNIHRLLVTGIVVASKYCSDVYFANSRFAQVAGIHLKDLNGLEMEFLFLSKFDLMVHPLDLQKFGDHLLLLPKLSTAPSSRSRMITPPPEQLKSAKTSVSLYVDDLANMMENTNINQQKLDNQSITMLRTKLHLHAPQISQSALASPPVLDKSLLEALFNSQVPSDKQQKFLMLLSRCSKKIMTERNRPLVKRLVR</sequence>